<organism evidence="2 3">
    <name type="scientific">Thlaspi arvense</name>
    <name type="common">Field penny-cress</name>
    <dbReference type="NCBI Taxonomy" id="13288"/>
    <lineage>
        <taxon>Eukaryota</taxon>
        <taxon>Viridiplantae</taxon>
        <taxon>Streptophyta</taxon>
        <taxon>Embryophyta</taxon>
        <taxon>Tracheophyta</taxon>
        <taxon>Spermatophyta</taxon>
        <taxon>Magnoliopsida</taxon>
        <taxon>eudicotyledons</taxon>
        <taxon>Gunneridae</taxon>
        <taxon>Pentapetalae</taxon>
        <taxon>rosids</taxon>
        <taxon>malvids</taxon>
        <taxon>Brassicales</taxon>
        <taxon>Brassicaceae</taxon>
        <taxon>Thlaspideae</taxon>
        <taxon>Thlaspi</taxon>
    </lineage>
</organism>
<keyword evidence="3" id="KW-1185">Reference proteome</keyword>
<accession>A0AAU9T7W7</accession>
<dbReference type="AlphaFoldDB" id="A0AAU9T7W7"/>
<feature type="transmembrane region" description="Helical" evidence="1">
    <location>
        <begin position="267"/>
        <end position="290"/>
    </location>
</feature>
<dbReference type="GO" id="GO:0016020">
    <property type="term" value="C:membrane"/>
    <property type="evidence" value="ECO:0007669"/>
    <property type="project" value="TreeGrafter"/>
</dbReference>
<reference evidence="2 3" key="1">
    <citation type="submission" date="2022-03" db="EMBL/GenBank/DDBJ databases">
        <authorList>
            <person name="Nunn A."/>
            <person name="Chopra R."/>
            <person name="Nunn A."/>
            <person name="Contreras Garrido A."/>
        </authorList>
    </citation>
    <scope>NUCLEOTIDE SEQUENCE [LARGE SCALE GENOMIC DNA]</scope>
</reference>
<feature type="transmembrane region" description="Helical" evidence="1">
    <location>
        <begin position="347"/>
        <end position="366"/>
    </location>
</feature>
<keyword evidence="1" id="KW-1133">Transmembrane helix</keyword>
<sequence length="381" mass="43636">MVASAFLIWKFEGPKKSKTQRRDDLQETVGSVYKDDAWVTSLKTIRPVWLLAYRITAFILLLALLTTNVVLDGGGIFFFYTQWTFTLVTIYFGLASAFSICGCCHCCYNSGSNGVDSATSDAEQGTPILEKNANTQNMSKGLNSHVEYVEPIVHRVASTWGYGFQIIYQAIFSILILCKLMASSSAILWGFVPCLVKPAENVYRDSTCAGAVTLTDCVFWFVIYPFLTSDDYRLNFMDVCLHSLNAVFLLGDAVLNSLRFPFFRISYFILWTGAFVTFQWILHACVSMWWPYSFLDLSSPYAPIWYEYTIPYSYEYVQAELFIQATCLFRWDVCPCGWYYSWKLCQWYVAVGSMHLPCYGIFALVVRMKHFCLSRLFPDAF</sequence>
<comment type="caution">
    <text evidence="2">The sequence shown here is derived from an EMBL/GenBank/DDBJ whole genome shotgun (WGS) entry which is preliminary data.</text>
</comment>
<feature type="transmembrane region" description="Helical" evidence="1">
    <location>
        <begin position="208"/>
        <end position="227"/>
    </location>
</feature>
<proteinExistence type="predicted"/>
<protein>
    <recommendedName>
        <fullName evidence="4">Transmembrane protein</fullName>
    </recommendedName>
</protein>
<evidence type="ECO:0000313" key="2">
    <source>
        <dbReference type="EMBL" id="CAH2080526.1"/>
    </source>
</evidence>
<gene>
    <name evidence="2" type="ORF">TAV2_LOCUS26238</name>
</gene>
<dbReference type="PANTHER" id="PTHR12242">
    <property type="entry name" value="OS02G0130600 PROTEIN-RELATED"/>
    <property type="match status" value="1"/>
</dbReference>
<feature type="transmembrane region" description="Helical" evidence="1">
    <location>
        <begin position="83"/>
        <end position="111"/>
    </location>
</feature>
<dbReference type="Proteomes" id="UP000836841">
    <property type="component" value="Unassembled WGS sequence"/>
</dbReference>
<keyword evidence="1" id="KW-0812">Transmembrane</keyword>
<feature type="transmembrane region" description="Helical" evidence="1">
    <location>
        <begin position="166"/>
        <end position="196"/>
    </location>
</feature>
<dbReference type="PANTHER" id="PTHR12242:SF10">
    <property type="entry name" value="TRANSMEMBRANE PROTEIN"/>
    <property type="match status" value="1"/>
</dbReference>
<dbReference type="EMBL" id="CAJVSB020000912">
    <property type="protein sequence ID" value="CAH2080526.1"/>
    <property type="molecule type" value="Genomic_DNA"/>
</dbReference>
<evidence type="ECO:0008006" key="4">
    <source>
        <dbReference type="Google" id="ProtNLM"/>
    </source>
</evidence>
<feature type="transmembrane region" description="Helical" evidence="1">
    <location>
        <begin position="51"/>
        <end position="71"/>
    </location>
</feature>
<evidence type="ECO:0000256" key="1">
    <source>
        <dbReference type="SAM" id="Phobius"/>
    </source>
</evidence>
<name>A0AAU9T7W7_THLAR</name>
<keyword evidence="1" id="KW-0472">Membrane</keyword>
<evidence type="ECO:0000313" key="3">
    <source>
        <dbReference type="Proteomes" id="UP000836841"/>
    </source>
</evidence>